<name>A0A317W1Q5_9EURO</name>
<evidence type="ECO:0000313" key="1">
    <source>
        <dbReference type="EMBL" id="PWY79177.1"/>
    </source>
</evidence>
<gene>
    <name evidence="1" type="ORF">BO70DRAFT_362948</name>
</gene>
<keyword evidence="2" id="KW-1185">Reference proteome</keyword>
<accession>A0A317W1Q5</accession>
<proteinExistence type="predicted"/>
<reference evidence="1 2" key="1">
    <citation type="submission" date="2016-12" db="EMBL/GenBank/DDBJ databases">
        <title>The genomes of Aspergillus section Nigri reveals drivers in fungal speciation.</title>
        <authorList>
            <consortium name="DOE Joint Genome Institute"/>
            <person name="Vesth T.C."/>
            <person name="Nybo J."/>
            <person name="Theobald S."/>
            <person name="Brandl J."/>
            <person name="Frisvad J.C."/>
            <person name="Nielsen K.F."/>
            <person name="Lyhne E.K."/>
            <person name="Kogle M.E."/>
            <person name="Kuo A."/>
            <person name="Riley R."/>
            <person name="Clum A."/>
            <person name="Nolan M."/>
            <person name="Lipzen A."/>
            <person name="Salamov A."/>
            <person name="Henrissat B."/>
            <person name="Wiebenga A."/>
            <person name="De Vries R.P."/>
            <person name="Grigoriev I.V."/>
            <person name="Mortensen U.H."/>
            <person name="Andersen M.R."/>
            <person name="Baker S.E."/>
        </authorList>
    </citation>
    <scope>NUCLEOTIDE SEQUENCE [LARGE SCALE GENOMIC DNA]</scope>
    <source>
        <strain evidence="1 2">CBS 117.55</strain>
    </source>
</reference>
<dbReference type="RefSeq" id="XP_025398397.1">
    <property type="nucleotide sequence ID" value="XM_025543450.1"/>
</dbReference>
<dbReference type="EMBL" id="MSFL01000016">
    <property type="protein sequence ID" value="PWY79177.1"/>
    <property type="molecule type" value="Genomic_DNA"/>
</dbReference>
<dbReference type="VEuPathDB" id="FungiDB:BO70DRAFT_362948"/>
<protein>
    <submittedName>
        <fullName evidence="1">Uncharacterized protein</fullName>
    </submittedName>
</protein>
<dbReference type="GeneID" id="37065687"/>
<sequence>MPDPPSSPSQAISGAWLIADTKSETSPTPPLPERTGAVRGVAQGCRLLHSV</sequence>
<evidence type="ECO:0000313" key="2">
    <source>
        <dbReference type="Proteomes" id="UP000247233"/>
    </source>
</evidence>
<organism evidence="1 2">
    <name type="scientific">Aspergillus heteromorphus CBS 117.55</name>
    <dbReference type="NCBI Taxonomy" id="1448321"/>
    <lineage>
        <taxon>Eukaryota</taxon>
        <taxon>Fungi</taxon>
        <taxon>Dikarya</taxon>
        <taxon>Ascomycota</taxon>
        <taxon>Pezizomycotina</taxon>
        <taxon>Eurotiomycetes</taxon>
        <taxon>Eurotiomycetidae</taxon>
        <taxon>Eurotiales</taxon>
        <taxon>Aspergillaceae</taxon>
        <taxon>Aspergillus</taxon>
        <taxon>Aspergillus subgen. Circumdati</taxon>
    </lineage>
</organism>
<dbReference type="Proteomes" id="UP000247233">
    <property type="component" value="Unassembled WGS sequence"/>
</dbReference>
<dbReference type="AlphaFoldDB" id="A0A317W1Q5"/>
<comment type="caution">
    <text evidence="1">The sequence shown here is derived from an EMBL/GenBank/DDBJ whole genome shotgun (WGS) entry which is preliminary data.</text>
</comment>